<dbReference type="Gene3D" id="1.10.443.10">
    <property type="entry name" value="Intergrase catalytic core"/>
    <property type="match status" value="1"/>
</dbReference>
<protein>
    <recommendedName>
        <fullName evidence="4">Site-specific integrase</fullName>
    </recommendedName>
</protein>
<dbReference type="SUPFAM" id="SSF56349">
    <property type="entry name" value="DNA breaking-rejoining enzymes"/>
    <property type="match status" value="1"/>
</dbReference>
<sequence length="449" mass="52213">MNSNLTNYRFVVKEIPIKETIQDLIVTNRIIAIGIQDKQTGITIPHPLTDFIRIKYAYMGKSLNSQTIPAYIVCRFLNFIYYKIKEGNDFFLSLQSKGIRGLTLSHGSKYISHLTLCGLKRSTVLQHEGILTKFYLYLQELDLIDQHFEVKSRTDANGNPIIESLFRHASLQTRFPSKDTMKKRTAKLKDFGVNRYSLTAHFIQVARKVAPDIAFGVCLQFYGGLRKGEVVNITRGDIFASTRESLSVQIQDNRNKLFSHLTDTKNEYPKRLNYLKTHLTRQSVLDNDLVWEVYEEHTKMLEIKQKEIKNPFAFFINKDGNAMSGKVYEKRFKKIKKHFLESLLAAERYDDYRLFSDSYWGTHIGRGIFTNFLMDMGLSITQIAIGRGDRSIHSAMDYVDEKLTIESIKEAMDEIKNIPIERIGFIEDNLVKKIWKDGVLKREKRFSYY</sequence>
<name>Q817T2_BACCR</name>
<dbReference type="GO" id="GO:0048476">
    <property type="term" value="C:Holliday junction resolvase complex"/>
    <property type="evidence" value="ECO:0000318"/>
    <property type="project" value="GO_Central"/>
</dbReference>
<dbReference type="GO" id="GO:0006310">
    <property type="term" value="P:DNA recombination"/>
    <property type="evidence" value="ECO:0000318"/>
    <property type="project" value="GO_Central"/>
</dbReference>
<dbReference type="GO" id="GO:0009037">
    <property type="term" value="F:tyrosine-based site-specific recombinase activity"/>
    <property type="evidence" value="ECO:0000318"/>
    <property type="project" value="GO_Central"/>
</dbReference>
<dbReference type="RefSeq" id="WP_001087647.1">
    <property type="nucleotide sequence ID" value="NC_004722.1"/>
</dbReference>
<dbReference type="HOGENOM" id="CLU_054380_1_0_9"/>
<dbReference type="EMBL" id="AE016877">
    <property type="protein sequence ID" value="AAP11361.1"/>
    <property type="molecule type" value="Genomic_DNA"/>
</dbReference>
<dbReference type="KEGG" id="bce:BC4448"/>
<dbReference type="GO" id="GO:0071139">
    <property type="term" value="P:resolution of DNA recombination intermediates"/>
    <property type="evidence" value="ECO:0000318"/>
    <property type="project" value="GO_Central"/>
</dbReference>
<proteinExistence type="predicted"/>
<dbReference type="AlphaFoldDB" id="Q817T2"/>
<reference evidence="2 3" key="1">
    <citation type="journal article" date="2003" name="Nature">
        <title>Genome sequence of Bacillus cereus and comparative analysis with Bacillus anthracis.</title>
        <authorList>
            <person name="Ivanova N."/>
            <person name="Sorokin A."/>
            <person name="Anderson I."/>
            <person name="Galleron N."/>
            <person name="Candelon B."/>
            <person name="Kapatral V."/>
            <person name="Bhattacharyya A."/>
            <person name="Reznik G."/>
            <person name="Mikhailova N."/>
            <person name="Lapidus A."/>
            <person name="Chu L."/>
            <person name="Mazur M."/>
            <person name="Goltsman E."/>
            <person name="Larsen N."/>
            <person name="D'Souza M."/>
            <person name="Walunas T."/>
            <person name="Grechkin Y."/>
            <person name="Pusch G."/>
            <person name="Haselkorn R."/>
            <person name="Fonstein M."/>
            <person name="Ehrlich S.D."/>
            <person name="Overbeek R."/>
            <person name="Kyrpides N."/>
        </authorList>
    </citation>
    <scope>NUCLEOTIDE SEQUENCE [LARGE SCALE GENOMIC DNA]</scope>
    <source>
        <strain evidence="3">ATCC 14579 / DSM 31 / CCUG 7414 / JCM 2152 / NBRC 15305 / NCIMB 9373 / NCTC 2599 / NRRL B-3711</strain>
    </source>
</reference>
<evidence type="ECO:0008006" key="4">
    <source>
        <dbReference type="Google" id="ProtNLM"/>
    </source>
</evidence>
<dbReference type="GeneID" id="99620718"/>
<dbReference type="OrthoDB" id="2206342at2"/>
<dbReference type="Proteomes" id="UP000001417">
    <property type="component" value="Chromosome"/>
</dbReference>
<keyword evidence="1" id="KW-0233">DNA recombination</keyword>
<dbReference type="InterPro" id="IPR011010">
    <property type="entry name" value="DNA_brk_join_enz"/>
</dbReference>
<accession>Q817T2</accession>
<dbReference type="GO" id="GO:0007059">
    <property type="term" value="P:chromosome segregation"/>
    <property type="evidence" value="ECO:0000318"/>
    <property type="project" value="GO_Central"/>
</dbReference>
<dbReference type="InterPro" id="IPR013762">
    <property type="entry name" value="Integrase-like_cat_sf"/>
</dbReference>
<dbReference type="PATRIC" id="fig|226900.8.peg.4599"/>
<organism evidence="2 3">
    <name type="scientific">Bacillus cereus (strain ATCC 14579 / DSM 31 / CCUG 7414 / JCM 2152 / NBRC 15305 / NCIMB 9373 / NCTC 2599 / NRRL B-3711)</name>
    <dbReference type="NCBI Taxonomy" id="226900"/>
    <lineage>
        <taxon>Bacteria</taxon>
        <taxon>Bacillati</taxon>
        <taxon>Bacillota</taxon>
        <taxon>Bacilli</taxon>
        <taxon>Bacillales</taxon>
        <taxon>Bacillaceae</taxon>
        <taxon>Bacillus</taxon>
        <taxon>Bacillus cereus group</taxon>
    </lineage>
</organism>
<evidence type="ECO:0000256" key="1">
    <source>
        <dbReference type="ARBA" id="ARBA00023172"/>
    </source>
</evidence>
<gene>
    <name evidence="2" type="ordered locus">BC_4448</name>
</gene>
<evidence type="ECO:0000313" key="2">
    <source>
        <dbReference type="EMBL" id="AAP11361.1"/>
    </source>
</evidence>
<keyword evidence="3" id="KW-1185">Reference proteome</keyword>
<dbReference type="GO" id="GO:0003677">
    <property type="term" value="F:DNA binding"/>
    <property type="evidence" value="ECO:0000318"/>
    <property type="project" value="GO_Central"/>
</dbReference>
<evidence type="ECO:0000313" key="3">
    <source>
        <dbReference type="Proteomes" id="UP000001417"/>
    </source>
</evidence>